<accession>A0A1I7RI02</accession>
<evidence type="ECO:0000313" key="3">
    <source>
        <dbReference type="Proteomes" id="UP000095284"/>
    </source>
</evidence>
<dbReference type="Proteomes" id="UP000659654">
    <property type="component" value="Unassembled WGS sequence"/>
</dbReference>
<evidence type="ECO:0000256" key="1">
    <source>
        <dbReference type="SAM" id="MobiDB-lite"/>
    </source>
</evidence>
<dbReference type="Proteomes" id="UP000582659">
    <property type="component" value="Unassembled WGS sequence"/>
</dbReference>
<dbReference type="AlphaFoldDB" id="A0A1I7RI02"/>
<feature type="region of interest" description="Disordered" evidence="1">
    <location>
        <begin position="45"/>
        <end position="105"/>
    </location>
</feature>
<sequence length="164" mass="18345">MNNIKPLGFLSGSPGTALDRFYRNPSDEEERMFNLVNIRHLFDNSQDSGLGEEMKASRKRSTSIWSTDGEGGESDNSLSCSPASVNETLSAPQPSRQPISLQNPELRRLYPDVVKTSSDPIFPKAEEQFSSLHNPDLNRFYSPPNIHEARKFKLDGLASLFAQE</sequence>
<proteinExistence type="predicted"/>
<dbReference type="EMBL" id="CAJFCV020000004">
    <property type="protein sequence ID" value="CAG9115253.1"/>
    <property type="molecule type" value="Genomic_DNA"/>
</dbReference>
<name>A0A1I7RI02_BURXY</name>
<keyword evidence="4" id="KW-1185">Reference proteome</keyword>
<reference evidence="2" key="2">
    <citation type="submission" date="2020-09" db="EMBL/GenBank/DDBJ databases">
        <authorList>
            <person name="Kikuchi T."/>
        </authorList>
    </citation>
    <scope>NUCLEOTIDE SEQUENCE</scope>
    <source>
        <strain evidence="2">Ka4C1</strain>
    </source>
</reference>
<protein>
    <submittedName>
        <fullName evidence="2">(pine wood nematode) hypothetical protein</fullName>
    </submittedName>
</protein>
<dbReference type="OrthoDB" id="10454755at2759"/>
<dbReference type="EMBL" id="CAJFDI010000004">
    <property type="protein sequence ID" value="CAD5225966.1"/>
    <property type="molecule type" value="Genomic_DNA"/>
</dbReference>
<feature type="compositionally biased region" description="Polar residues" evidence="1">
    <location>
        <begin position="74"/>
        <end position="103"/>
    </location>
</feature>
<evidence type="ECO:0000313" key="5">
    <source>
        <dbReference type="WBParaSite" id="BXY_0033100.1"/>
    </source>
</evidence>
<dbReference type="WBParaSite" id="BXY_0033100.1">
    <property type="protein sequence ID" value="BXY_0033100.1"/>
    <property type="gene ID" value="BXY_0033100"/>
</dbReference>
<gene>
    <name evidence="2" type="ORF">BXYJ_LOCUS8809</name>
</gene>
<organism evidence="3 5">
    <name type="scientific">Bursaphelenchus xylophilus</name>
    <name type="common">Pinewood nematode worm</name>
    <name type="synonym">Aphelenchoides xylophilus</name>
    <dbReference type="NCBI Taxonomy" id="6326"/>
    <lineage>
        <taxon>Eukaryota</taxon>
        <taxon>Metazoa</taxon>
        <taxon>Ecdysozoa</taxon>
        <taxon>Nematoda</taxon>
        <taxon>Chromadorea</taxon>
        <taxon>Rhabditida</taxon>
        <taxon>Tylenchina</taxon>
        <taxon>Tylenchomorpha</taxon>
        <taxon>Aphelenchoidea</taxon>
        <taxon>Aphelenchoididae</taxon>
        <taxon>Bursaphelenchus</taxon>
    </lineage>
</organism>
<reference evidence="5" key="1">
    <citation type="submission" date="2016-11" db="UniProtKB">
        <authorList>
            <consortium name="WormBaseParasite"/>
        </authorList>
    </citation>
    <scope>IDENTIFICATION</scope>
</reference>
<dbReference type="Proteomes" id="UP000095284">
    <property type="component" value="Unplaced"/>
</dbReference>
<evidence type="ECO:0000313" key="2">
    <source>
        <dbReference type="EMBL" id="CAD5225966.1"/>
    </source>
</evidence>
<evidence type="ECO:0000313" key="4">
    <source>
        <dbReference type="Proteomes" id="UP000659654"/>
    </source>
</evidence>